<dbReference type="KEGG" id="scl:sce9178"/>
<accession>A9GDG2</accession>
<name>A9GDG2_SORC5</name>
<feature type="compositionally biased region" description="Low complexity" evidence="1">
    <location>
        <begin position="188"/>
        <end position="197"/>
    </location>
</feature>
<feature type="compositionally biased region" description="Polar residues" evidence="1">
    <location>
        <begin position="38"/>
        <end position="54"/>
    </location>
</feature>
<evidence type="ECO:0000256" key="1">
    <source>
        <dbReference type="SAM" id="MobiDB-lite"/>
    </source>
</evidence>
<feature type="compositionally biased region" description="Pro residues" evidence="1">
    <location>
        <begin position="107"/>
        <end position="118"/>
    </location>
</feature>
<gene>
    <name evidence="2" type="ordered locus">sce9178</name>
</gene>
<keyword evidence="3" id="KW-1185">Reference proteome</keyword>
<evidence type="ECO:0000313" key="2">
    <source>
        <dbReference type="EMBL" id="CAN99351.1"/>
    </source>
</evidence>
<dbReference type="EMBL" id="AM746676">
    <property type="protein sequence ID" value="CAN99351.1"/>
    <property type="molecule type" value="Genomic_DNA"/>
</dbReference>
<evidence type="ECO:0000313" key="3">
    <source>
        <dbReference type="Proteomes" id="UP000002139"/>
    </source>
</evidence>
<proteinExistence type="predicted"/>
<dbReference type="HOGENOM" id="CLU_1304206_0_0_7"/>
<feature type="region of interest" description="Disordered" evidence="1">
    <location>
        <begin position="79"/>
        <end position="129"/>
    </location>
</feature>
<dbReference type="eggNOG" id="ENOG503172Z">
    <property type="taxonomic scope" value="Bacteria"/>
</dbReference>
<reference evidence="2 3" key="1">
    <citation type="journal article" date="2007" name="Nat. Biotechnol.">
        <title>Complete genome sequence of the myxobacterium Sorangium cellulosum.</title>
        <authorList>
            <person name="Schneiker S."/>
            <person name="Perlova O."/>
            <person name="Kaiser O."/>
            <person name="Gerth K."/>
            <person name="Alici A."/>
            <person name="Altmeyer M.O."/>
            <person name="Bartels D."/>
            <person name="Bekel T."/>
            <person name="Beyer S."/>
            <person name="Bode E."/>
            <person name="Bode H.B."/>
            <person name="Bolten C.J."/>
            <person name="Choudhuri J.V."/>
            <person name="Doss S."/>
            <person name="Elnakady Y.A."/>
            <person name="Frank B."/>
            <person name="Gaigalat L."/>
            <person name="Goesmann A."/>
            <person name="Groeger C."/>
            <person name="Gross F."/>
            <person name="Jelsbak L."/>
            <person name="Jelsbak L."/>
            <person name="Kalinowski J."/>
            <person name="Kegler C."/>
            <person name="Knauber T."/>
            <person name="Konietzny S."/>
            <person name="Kopp M."/>
            <person name="Krause L."/>
            <person name="Krug D."/>
            <person name="Linke B."/>
            <person name="Mahmud T."/>
            <person name="Martinez-Arias R."/>
            <person name="McHardy A.C."/>
            <person name="Merai M."/>
            <person name="Meyer F."/>
            <person name="Mormann S."/>
            <person name="Munoz-Dorado J."/>
            <person name="Perez J."/>
            <person name="Pradella S."/>
            <person name="Rachid S."/>
            <person name="Raddatz G."/>
            <person name="Rosenau F."/>
            <person name="Rueckert C."/>
            <person name="Sasse F."/>
            <person name="Scharfe M."/>
            <person name="Schuster S.C."/>
            <person name="Suen G."/>
            <person name="Treuner-Lange A."/>
            <person name="Velicer G.J."/>
            <person name="Vorholter F.-J."/>
            <person name="Weissman K.J."/>
            <person name="Welch R.D."/>
            <person name="Wenzel S.C."/>
            <person name="Whitworth D.E."/>
            <person name="Wilhelm S."/>
            <person name="Wittmann C."/>
            <person name="Bloecker H."/>
            <person name="Puehler A."/>
            <person name="Mueller R."/>
        </authorList>
    </citation>
    <scope>NUCLEOTIDE SEQUENCE [LARGE SCALE GENOMIC DNA]</scope>
    <source>
        <strain evidence="3">So ce56</strain>
    </source>
</reference>
<dbReference type="Proteomes" id="UP000002139">
    <property type="component" value="Chromosome"/>
</dbReference>
<protein>
    <submittedName>
        <fullName evidence="2">Uncharacterized protein</fullName>
    </submittedName>
</protein>
<organism evidence="2 3">
    <name type="scientific">Sorangium cellulosum (strain So ce56)</name>
    <name type="common">Polyangium cellulosum (strain So ce56)</name>
    <dbReference type="NCBI Taxonomy" id="448385"/>
    <lineage>
        <taxon>Bacteria</taxon>
        <taxon>Pseudomonadati</taxon>
        <taxon>Myxococcota</taxon>
        <taxon>Polyangia</taxon>
        <taxon>Polyangiales</taxon>
        <taxon>Polyangiaceae</taxon>
        <taxon>Sorangium</taxon>
    </lineage>
</organism>
<feature type="region of interest" description="Disordered" evidence="1">
    <location>
        <begin position="30"/>
        <end position="60"/>
    </location>
</feature>
<feature type="region of interest" description="Disordered" evidence="1">
    <location>
        <begin position="166"/>
        <end position="211"/>
    </location>
</feature>
<feature type="region of interest" description="Disordered" evidence="1">
    <location>
        <begin position="1"/>
        <end position="20"/>
    </location>
</feature>
<dbReference type="AlphaFoldDB" id="A9GDG2"/>
<sequence length="211" mass="22378">MLNAFRHHGGDRGPGPTPRRCRWPVLNAFRHHGGDRTPTPNSETAAKPCSTPSGITAGIAGADVRDGAGEEQVLNAFRHHGGDRKGSCRRGSSSTCAQRLPASRRGSPPPEPPEPEPQPMCSTPSGITAGIARMPGALGRVPRVLNAFRHHGGDRPAHHKQLISFTNFSTPASSSLPRPPRAPRSRARPSSSSTFPRVGGHSRTRPALSTT</sequence>